<dbReference type="EMBL" id="VCHX02000318">
    <property type="protein sequence ID" value="TPQ16907.1"/>
    <property type="molecule type" value="Genomic_DNA"/>
</dbReference>
<dbReference type="InterPro" id="IPR052157">
    <property type="entry name" value="BCAA_transport_permease"/>
</dbReference>
<dbReference type="PANTHER" id="PTHR11795:SF450">
    <property type="entry name" value="ABC TRANSPORTER PERMEASE PROTEIN"/>
    <property type="match status" value="1"/>
</dbReference>
<evidence type="ECO:0000256" key="2">
    <source>
        <dbReference type="ARBA" id="ARBA00022448"/>
    </source>
</evidence>
<dbReference type="Pfam" id="PF02653">
    <property type="entry name" value="BPD_transp_2"/>
    <property type="match status" value="1"/>
</dbReference>
<evidence type="ECO:0000256" key="4">
    <source>
        <dbReference type="ARBA" id="ARBA00022692"/>
    </source>
</evidence>
<comment type="subcellular location">
    <subcellularLocation>
        <location evidence="1">Cell membrane</location>
        <topology evidence="1">Multi-pass membrane protein</topology>
    </subcellularLocation>
</comment>
<evidence type="ECO:0000256" key="1">
    <source>
        <dbReference type="ARBA" id="ARBA00004651"/>
    </source>
</evidence>
<gene>
    <name evidence="10" type="ORF">FGD71_039235</name>
</gene>
<feature type="transmembrane region" description="Helical" evidence="9">
    <location>
        <begin position="262"/>
        <end position="282"/>
    </location>
</feature>
<keyword evidence="7 9" id="KW-0472">Membrane</keyword>
<dbReference type="InterPro" id="IPR001851">
    <property type="entry name" value="ABC_transp_permease"/>
</dbReference>
<sequence length="296" mass="30181">MTRGVEILLSGVSLGLLYALIALGFVIVFKATRTVNFAHASFLLFGVWVVAQTSPHIGFAAAVALGLVAAGTLGLAVERLLLSRVDGRKHDALAILTIGVNVVLTAELSWRIGESVLPLGAPWDGHVVHFGSVVLPLSVIIIIVTVPLLIAGLAAVLRHTGWGLAMRASIEDREGAALAGVRLKRVSAGAWITAGILAVAAGIGLASFPSPGVAVSTGTAAIKALPAAIIGGLDSLGGAIVGGLVIGIAEVTVAEYQDALSFLGRGLGDVVAYVIMICILLWRPSGLFGAKEVSRA</sequence>
<evidence type="ECO:0000313" key="11">
    <source>
        <dbReference type="Proteomes" id="UP000317378"/>
    </source>
</evidence>
<name>A0A505D277_9ACTN</name>
<keyword evidence="2" id="KW-0813">Transport</keyword>
<evidence type="ECO:0000256" key="9">
    <source>
        <dbReference type="SAM" id="Phobius"/>
    </source>
</evidence>
<keyword evidence="3" id="KW-1003">Cell membrane</keyword>
<proteinExistence type="inferred from homology"/>
<dbReference type="GO" id="GO:0006865">
    <property type="term" value="P:amino acid transport"/>
    <property type="evidence" value="ECO:0007669"/>
    <property type="project" value="UniProtKB-KW"/>
</dbReference>
<comment type="similarity">
    <text evidence="8">Belongs to the binding-protein-dependent transport system permease family. LivHM subfamily.</text>
</comment>
<keyword evidence="4 9" id="KW-0812">Transmembrane</keyword>
<dbReference type="RefSeq" id="WP_119105337.1">
    <property type="nucleotide sequence ID" value="NZ_QXMJ01000318.1"/>
</dbReference>
<dbReference type="AlphaFoldDB" id="A0A505D277"/>
<dbReference type="GO" id="GO:0022857">
    <property type="term" value="F:transmembrane transporter activity"/>
    <property type="evidence" value="ECO:0007669"/>
    <property type="project" value="InterPro"/>
</dbReference>
<feature type="transmembrane region" description="Helical" evidence="9">
    <location>
        <begin position="57"/>
        <end position="81"/>
    </location>
</feature>
<reference evidence="10 11" key="1">
    <citation type="submission" date="2019-06" db="EMBL/GenBank/DDBJ databases">
        <title>Streptomyces sporangiiformans sp. nov., a novel actinomycete isolated from soil in Mount Song.</title>
        <authorList>
            <person name="Han L."/>
        </authorList>
    </citation>
    <scope>NUCLEOTIDE SEQUENCE [LARGE SCALE GENOMIC DNA]</scope>
    <source>
        <strain evidence="10 11">NEAU-SSA 1</strain>
    </source>
</reference>
<protein>
    <submittedName>
        <fullName evidence="10">Branched-chain amino acid ABC transporter permease</fullName>
    </submittedName>
</protein>
<feature type="transmembrane region" description="Helical" evidence="9">
    <location>
        <begin position="228"/>
        <end position="250"/>
    </location>
</feature>
<accession>A0A505D277</accession>
<organism evidence="10 11">
    <name type="scientific">Streptomyces sporangiiformans</name>
    <dbReference type="NCBI Taxonomy" id="2315329"/>
    <lineage>
        <taxon>Bacteria</taxon>
        <taxon>Bacillati</taxon>
        <taxon>Actinomycetota</taxon>
        <taxon>Actinomycetes</taxon>
        <taxon>Kitasatosporales</taxon>
        <taxon>Streptomycetaceae</taxon>
        <taxon>Streptomyces</taxon>
    </lineage>
</organism>
<feature type="transmembrane region" description="Helical" evidence="9">
    <location>
        <begin position="188"/>
        <end position="208"/>
    </location>
</feature>
<evidence type="ECO:0000313" key="10">
    <source>
        <dbReference type="EMBL" id="TPQ16907.1"/>
    </source>
</evidence>
<dbReference type="PANTHER" id="PTHR11795">
    <property type="entry name" value="BRANCHED-CHAIN AMINO ACID TRANSPORT SYSTEM PERMEASE PROTEIN LIVH"/>
    <property type="match status" value="1"/>
</dbReference>
<dbReference type="CDD" id="cd06582">
    <property type="entry name" value="TM_PBP1_LivH_like"/>
    <property type="match status" value="1"/>
</dbReference>
<feature type="transmembrane region" description="Helical" evidence="9">
    <location>
        <begin position="6"/>
        <end position="28"/>
    </location>
</feature>
<dbReference type="GO" id="GO:0005886">
    <property type="term" value="C:plasma membrane"/>
    <property type="evidence" value="ECO:0007669"/>
    <property type="project" value="UniProtKB-SubCell"/>
</dbReference>
<evidence type="ECO:0000256" key="7">
    <source>
        <dbReference type="ARBA" id="ARBA00023136"/>
    </source>
</evidence>
<keyword evidence="5" id="KW-0029">Amino-acid transport</keyword>
<keyword evidence="6 9" id="KW-1133">Transmembrane helix</keyword>
<dbReference type="Proteomes" id="UP000317378">
    <property type="component" value="Unassembled WGS sequence"/>
</dbReference>
<dbReference type="OrthoDB" id="9807115at2"/>
<keyword evidence="11" id="KW-1185">Reference proteome</keyword>
<evidence type="ECO:0000256" key="5">
    <source>
        <dbReference type="ARBA" id="ARBA00022970"/>
    </source>
</evidence>
<evidence type="ECO:0000256" key="6">
    <source>
        <dbReference type="ARBA" id="ARBA00022989"/>
    </source>
</evidence>
<evidence type="ECO:0000256" key="8">
    <source>
        <dbReference type="ARBA" id="ARBA00037998"/>
    </source>
</evidence>
<feature type="transmembrane region" description="Helical" evidence="9">
    <location>
        <begin position="93"/>
        <end position="113"/>
    </location>
</feature>
<feature type="transmembrane region" description="Helical" evidence="9">
    <location>
        <begin position="133"/>
        <end position="157"/>
    </location>
</feature>
<evidence type="ECO:0000256" key="3">
    <source>
        <dbReference type="ARBA" id="ARBA00022475"/>
    </source>
</evidence>
<comment type="caution">
    <text evidence="10">The sequence shown here is derived from an EMBL/GenBank/DDBJ whole genome shotgun (WGS) entry which is preliminary data.</text>
</comment>